<feature type="region of interest" description="Disordered" evidence="4">
    <location>
        <begin position="309"/>
        <end position="397"/>
    </location>
</feature>
<feature type="domain" description="Cadherin" evidence="7">
    <location>
        <begin position="124"/>
        <end position="235"/>
    </location>
</feature>
<keyword evidence="5" id="KW-0472">Membrane</keyword>
<dbReference type="SUPFAM" id="SSF49313">
    <property type="entry name" value="Cadherin-like"/>
    <property type="match status" value="2"/>
</dbReference>
<dbReference type="SMART" id="SM00112">
    <property type="entry name" value="CA"/>
    <property type="match status" value="2"/>
</dbReference>
<feature type="domain" description="Cadherin" evidence="7">
    <location>
        <begin position="34"/>
        <end position="123"/>
    </location>
</feature>
<keyword evidence="6" id="KW-0732">Signal</keyword>
<evidence type="ECO:0000259" key="7">
    <source>
        <dbReference type="PROSITE" id="PS50268"/>
    </source>
</evidence>
<feature type="compositionally biased region" description="Basic residues" evidence="4">
    <location>
        <begin position="311"/>
        <end position="323"/>
    </location>
</feature>
<evidence type="ECO:0000313" key="9">
    <source>
        <dbReference type="Proteomes" id="UP001195483"/>
    </source>
</evidence>
<dbReference type="InterPro" id="IPR015919">
    <property type="entry name" value="Cadherin-like_sf"/>
</dbReference>
<evidence type="ECO:0000256" key="4">
    <source>
        <dbReference type="SAM" id="MobiDB-lite"/>
    </source>
</evidence>
<evidence type="ECO:0000256" key="5">
    <source>
        <dbReference type="SAM" id="Phobius"/>
    </source>
</evidence>
<dbReference type="EMBL" id="JAEAOA010001088">
    <property type="protein sequence ID" value="KAK3576928.1"/>
    <property type="molecule type" value="Genomic_DNA"/>
</dbReference>
<feature type="signal peptide" evidence="6">
    <location>
        <begin position="1"/>
        <end position="19"/>
    </location>
</feature>
<dbReference type="GO" id="GO:0007156">
    <property type="term" value="P:homophilic cell adhesion via plasma membrane adhesion molecules"/>
    <property type="evidence" value="ECO:0007669"/>
    <property type="project" value="InterPro"/>
</dbReference>
<gene>
    <name evidence="8" type="ORF">CHS0354_017605</name>
</gene>
<proteinExistence type="predicted"/>
<keyword evidence="9" id="KW-1185">Reference proteome</keyword>
<dbReference type="Gene3D" id="2.60.40.60">
    <property type="entry name" value="Cadherins"/>
    <property type="match status" value="2"/>
</dbReference>
<dbReference type="PROSITE" id="PS50268">
    <property type="entry name" value="CADHERIN_2"/>
    <property type="match status" value="2"/>
</dbReference>
<dbReference type="Proteomes" id="UP001195483">
    <property type="component" value="Unassembled WGS sequence"/>
</dbReference>
<organism evidence="8 9">
    <name type="scientific">Potamilus streckersoni</name>
    <dbReference type="NCBI Taxonomy" id="2493646"/>
    <lineage>
        <taxon>Eukaryota</taxon>
        <taxon>Metazoa</taxon>
        <taxon>Spiralia</taxon>
        <taxon>Lophotrochozoa</taxon>
        <taxon>Mollusca</taxon>
        <taxon>Bivalvia</taxon>
        <taxon>Autobranchia</taxon>
        <taxon>Heteroconchia</taxon>
        <taxon>Palaeoheterodonta</taxon>
        <taxon>Unionida</taxon>
        <taxon>Unionoidea</taxon>
        <taxon>Unionidae</taxon>
        <taxon>Ambleminae</taxon>
        <taxon>Lampsilini</taxon>
        <taxon>Potamilus</taxon>
    </lineage>
</organism>
<feature type="compositionally biased region" description="Basic and acidic residues" evidence="4">
    <location>
        <begin position="376"/>
        <end position="388"/>
    </location>
</feature>
<dbReference type="Pfam" id="PF00028">
    <property type="entry name" value="Cadherin"/>
    <property type="match status" value="1"/>
</dbReference>
<feature type="transmembrane region" description="Helical" evidence="5">
    <location>
        <begin position="245"/>
        <end position="267"/>
    </location>
</feature>
<keyword evidence="2 5" id="KW-1133">Transmembrane helix</keyword>
<reference evidence="8" key="3">
    <citation type="submission" date="2023-05" db="EMBL/GenBank/DDBJ databases">
        <authorList>
            <person name="Smith C.H."/>
        </authorList>
    </citation>
    <scope>NUCLEOTIDE SEQUENCE</scope>
    <source>
        <strain evidence="8">CHS0354</strain>
        <tissue evidence="8">Mantle</tissue>
    </source>
</reference>
<dbReference type="AlphaFoldDB" id="A0AAE0VFW4"/>
<dbReference type="PANTHER" id="PTHR24026:SF126">
    <property type="entry name" value="PROTOCADHERIN FAT 4"/>
    <property type="match status" value="1"/>
</dbReference>
<dbReference type="GO" id="GO:0005886">
    <property type="term" value="C:plasma membrane"/>
    <property type="evidence" value="ECO:0007669"/>
    <property type="project" value="UniProtKB-SubCell"/>
</dbReference>
<keyword evidence="3" id="KW-0106">Calcium</keyword>
<evidence type="ECO:0000256" key="1">
    <source>
        <dbReference type="ARBA" id="ARBA00022692"/>
    </source>
</evidence>
<feature type="compositionally biased region" description="Polar residues" evidence="4">
    <location>
        <begin position="332"/>
        <end position="344"/>
    </location>
</feature>
<evidence type="ECO:0000256" key="2">
    <source>
        <dbReference type="ARBA" id="ARBA00022989"/>
    </source>
</evidence>
<keyword evidence="1 5" id="KW-0812">Transmembrane</keyword>
<accession>A0AAE0VFW4</accession>
<evidence type="ECO:0000313" key="8">
    <source>
        <dbReference type="EMBL" id="KAK3576928.1"/>
    </source>
</evidence>
<dbReference type="CDD" id="cd11304">
    <property type="entry name" value="Cadherin_repeat"/>
    <property type="match status" value="2"/>
</dbReference>
<dbReference type="PRINTS" id="PR00205">
    <property type="entry name" value="CADHERIN"/>
</dbReference>
<reference evidence="8" key="1">
    <citation type="journal article" date="2021" name="Genome Biol. Evol.">
        <title>A High-Quality Reference Genome for a Parasitic Bivalve with Doubly Uniparental Inheritance (Bivalvia: Unionida).</title>
        <authorList>
            <person name="Smith C.H."/>
        </authorList>
    </citation>
    <scope>NUCLEOTIDE SEQUENCE</scope>
    <source>
        <strain evidence="8">CHS0354</strain>
    </source>
</reference>
<dbReference type="InterPro" id="IPR002126">
    <property type="entry name" value="Cadherin-like_dom"/>
</dbReference>
<reference evidence="8" key="2">
    <citation type="journal article" date="2021" name="Genome Biol. Evol.">
        <title>Developing a high-quality reference genome for a parasitic bivalve with doubly uniparental inheritance (Bivalvia: Unionida).</title>
        <authorList>
            <person name="Smith C.H."/>
        </authorList>
    </citation>
    <scope>NUCLEOTIDE SEQUENCE</scope>
    <source>
        <strain evidence="8">CHS0354</strain>
        <tissue evidence="8">Mantle</tissue>
    </source>
</reference>
<dbReference type="PANTHER" id="PTHR24026">
    <property type="entry name" value="FAT ATYPICAL CADHERIN-RELATED"/>
    <property type="match status" value="1"/>
</dbReference>
<name>A0AAE0VFW4_9BIVA</name>
<dbReference type="GO" id="GO:0005509">
    <property type="term" value="F:calcium ion binding"/>
    <property type="evidence" value="ECO:0007669"/>
    <property type="project" value="UniProtKB-UniRule"/>
</dbReference>
<evidence type="ECO:0000256" key="6">
    <source>
        <dbReference type="SAM" id="SignalP"/>
    </source>
</evidence>
<feature type="chain" id="PRO_5042233513" description="Cadherin domain-containing protein" evidence="6">
    <location>
        <begin position="20"/>
        <end position="397"/>
    </location>
</feature>
<sequence>MMALIACCLLSFMVQISSGAAPTAISPQTISTPEAPSGTVIGTVVASDADNDILTYVKALGGTGNSFISIDPSTGKISLSQNYDFETMLASINVIVKVDDSTSTATTTISITFSDYNDNTPVFSSSTYSFMAGANETLGKAFLNVSATDADKTSPNKDISRYIVNTSDENAEYFNFNGTQLYLKYPIDKPYGLVSWSFRIYVIDRGSPALTGTATVIVTTPQSTTTTTTTEAPAGYDWFTSSYNVILFGATVAVCALALGLAIVCFWRWHSFGTCIPASCPTFTECRGSCRRTCLYTCLKMEPEDILDKKRERRRRRKRKERKEKREKNDQKSGQSFELVNSQSQRKDAVGIASKGNTAGRASPGDVLVVPVASPRPDDLSERMDPEQYRPMFRKKF</sequence>
<comment type="caution">
    <text evidence="8">The sequence shown here is derived from an EMBL/GenBank/DDBJ whole genome shotgun (WGS) entry which is preliminary data.</text>
</comment>
<protein>
    <recommendedName>
        <fullName evidence="7">Cadherin domain-containing protein</fullName>
    </recommendedName>
</protein>
<evidence type="ECO:0000256" key="3">
    <source>
        <dbReference type="PROSITE-ProRule" id="PRU00043"/>
    </source>
</evidence>